<dbReference type="GO" id="GO:0003779">
    <property type="term" value="F:actin binding"/>
    <property type="evidence" value="ECO:0007669"/>
    <property type="project" value="InterPro"/>
</dbReference>
<dbReference type="EMBL" id="JACSEA010000006">
    <property type="protein sequence ID" value="KAF7398779.1"/>
    <property type="molecule type" value="Genomic_DNA"/>
</dbReference>
<dbReference type="GO" id="GO:0030041">
    <property type="term" value="P:actin filament polymerization"/>
    <property type="evidence" value="ECO:0007669"/>
    <property type="project" value="TreeGrafter"/>
</dbReference>
<accession>A0A834N8G8</accession>
<dbReference type="Pfam" id="PF06371">
    <property type="entry name" value="Drf_GBD"/>
    <property type="match status" value="1"/>
</dbReference>
<feature type="domain" description="DAD" evidence="5">
    <location>
        <begin position="1075"/>
        <end position="1104"/>
    </location>
</feature>
<protein>
    <recommendedName>
        <fullName evidence="10">Protein diaphanous</fullName>
    </recommendedName>
</protein>
<dbReference type="Gene3D" id="1.20.58.630">
    <property type="match status" value="1"/>
</dbReference>
<dbReference type="InterPro" id="IPR042201">
    <property type="entry name" value="FH2_Formin_sf"/>
</dbReference>
<dbReference type="InterPro" id="IPR010473">
    <property type="entry name" value="GTPase-bd"/>
</dbReference>
<evidence type="ECO:0000259" key="6">
    <source>
        <dbReference type="PROSITE" id="PS51232"/>
    </source>
</evidence>
<dbReference type="InterPro" id="IPR010472">
    <property type="entry name" value="FH3_dom"/>
</dbReference>
<dbReference type="PROSITE" id="PS51231">
    <property type="entry name" value="DAD"/>
    <property type="match status" value="1"/>
</dbReference>
<feature type="compositionally biased region" description="Pro residues" evidence="4">
    <location>
        <begin position="564"/>
        <end position="610"/>
    </location>
</feature>
<dbReference type="SMART" id="SM01140">
    <property type="entry name" value="Drf_GBD"/>
    <property type="match status" value="1"/>
</dbReference>
<dbReference type="SMART" id="SM01139">
    <property type="entry name" value="Drf_FH3"/>
    <property type="match status" value="1"/>
</dbReference>
<feature type="coiled-coil region" evidence="3">
    <location>
        <begin position="1031"/>
        <end position="1067"/>
    </location>
</feature>
<dbReference type="SUPFAM" id="SSF101447">
    <property type="entry name" value="Formin homology 2 domain (FH2 domain)"/>
    <property type="match status" value="1"/>
</dbReference>
<dbReference type="PANTHER" id="PTHR45691:SF6">
    <property type="entry name" value="PROTEIN DIAPHANOUS"/>
    <property type="match status" value="1"/>
</dbReference>
<keyword evidence="9" id="KW-1185">Reference proteome</keyword>
<dbReference type="GO" id="GO:0031267">
    <property type="term" value="F:small GTPase binding"/>
    <property type="evidence" value="ECO:0007669"/>
    <property type="project" value="InterPro"/>
</dbReference>
<dbReference type="Gene3D" id="1.10.20.40">
    <property type="entry name" value="Formin, diaphanous GTPase-binding domain"/>
    <property type="match status" value="1"/>
</dbReference>
<keyword evidence="2 3" id="KW-0175">Coiled coil</keyword>
<comment type="similarity">
    <text evidence="1">Belongs to the formin homology family. Diaphanous subfamily.</text>
</comment>
<dbReference type="Pfam" id="PF02181">
    <property type="entry name" value="FH2"/>
    <property type="match status" value="1"/>
</dbReference>
<dbReference type="Gene3D" id="1.25.10.10">
    <property type="entry name" value="Leucine-rich Repeat Variant"/>
    <property type="match status" value="1"/>
</dbReference>
<dbReference type="Proteomes" id="UP000614350">
    <property type="component" value="Unassembled WGS sequence"/>
</dbReference>
<evidence type="ECO:0000256" key="4">
    <source>
        <dbReference type="SAM" id="MobiDB-lite"/>
    </source>
</evidence>
<evidence type="ECO:0000256" key="1">
    <source>
        <dbReference type="ARBA" id="ARBA00008214"/>
    </source>
</evidence>
<dbReference type="PROSITE" id="PS51444">
    <property type="entry name" value="FH2"/>
    <property type="match status" value="1"/>
</dbReference>
<dbReference type="Pfam" id="PF06367">
    <property type="entry name" value="Drf_FH3"/>
    <property type="match status" value="1"/>
</dbReference>
<organism evidence="8 9">
    <name type="scientific">Vespula vulgaris</name>
    <name type="common">Yellow jacket</name>
    <name type="synonym">Wasp</name>
    <dbReference type="NCBI Taxonomy" id="7454"/>
    <lineage>
        <taxon>Eukaryota</taxon>
        <taxon>Metazoa</taxon>
        <taxon>Ecdysozoa</taxon>
        <taxon>Arthropoda</taxon>
        <taxon>Hexapoda</taxon>
        <taxon>Insecta</taxon>
        <taxon>Pterygota</taxon>
        <taxon>Neoptera</taxon>
        <taxon>Endopterygota</taxon>
        <taxon>Hymenoptera</taxon>
        <taxon>Apocrita</taxon>
        <taxon>Aculeata</taxon>
        <taxon>Vespoidea</taxon>
        <taxon>Vespidae</taxon>
        <taxon>Vespinae</taxon>
        <taxon>Vespula</taxon>
    </lineage>
</organism>
<sequence>MLYLRLLAQEPPVRFHLNLEFSGRELKEFDKEDTTVRRVHDMANRRDKASGGFVSNTLIVSYGFIFEDINNAFGVKRRKLESWFTRPKKSGRGGGVRSGTDNNTMPRPHSGDDFNEIEQQRCIIEKMDEEAVNDRFEEMLANMNLTEEKKAPLRQQSESKKREMLVLHYKGSMQENRSKFDKPADYIQYLAQPDLSVNKIHNCIESLRIALTNNPLSWVQEFGTKGLKQVLATLNECYRNDNRYERIQYECIRCLKAIMNNTVGIKEMLAHHEALTIVARSLEPTKPSVMSEAVKLLGAVCLISSDSHKMVLDAITMNGEFKGRERFLPIVQGLMNRKNENLRVVCLQLINSIINSAEDLDFRLHLRNEIMRVGLADILEALEKDKSDDLSHHLRIFNEYKEDDYELFVQRFDHVRLELDDVNDCFEVVKNMVMETSAEPYFLSILQHLLLIRDDALVRPAYYKLIEECVSQIVLHRSGCDPDFSATKRFQIDVQPLIDTLVEKSRAEEERRLMEVSQKLEEAIASKQEAEAKLQHAENKIKELEQGTGKSGGGGASTKTNCPILPPPIPGSNVTPPPPPPPPLPNSIGPPPPPMPPGMGVLPPPPPPMPGTKGPPGMGGPIPPPMPGMGGPPPPPMMAGITSMMPSLPNGLKPKRKWEVEGRLKRPNWKAISPHQLTEEVFWTKVQEERLAGPEILDGLAQKFASKPSGKKIDDVVDKSATIKKVKDLKVLDSKAAQNISILLGGTLKHMSYEDVKGCLFRCDGPVISDNILQGLIQYLPSPDQLAKFQLYKDNYDDLTEAEQFCVTISTIKRLLPRLKSLSFMLRYEELVQDIKPDIVAGTAACEEVKESKKFAKILELILLFGNYMNSGGGASGQDFGFQLSFLTKLTSIKAADNKETLMHYLVSTIERKFPECLSFTEELAHVDRASRVSLDNVQRILRQMDSNIRNLEQDLSNARIPQCEEDLFSEVMTPFAKKARESCEVLKNMFKNMDGLYTEISVFFCFDKQKYTIEELFSDIRTFKDDFVQAQKEMLKLREAEEKQRRAREAREKAEAEKAARAARKKALVDMNAHDTQEGVMDSLMEALRTGSAFSRPDQRRKRQTRIAGGKLLKSKRETSKYPNDTDFINRSRIIHGKSIESYNNIGYRDRFNCIYIEEESQSHKQYLFNSVCTPETNSGINFLKKQFLTGYARIVTPVKPKRVIITKRYKRNLVVHRAMVNRKILNKNRRSVRRTKSSGHLPNKSLSCSQPNDKIKTVVQKNVSPKSDLAHCNIQKLSMSVRSLPSNNKIISPSVRLTRTINFEDITDCIDENRNISVRLSTPLNSTCSHHSPLINVVKESESPIANVSSFALLPHNTNRLNKIGDIIDANLSSTIEVKKNCSFKSHEVENVLETFSTDMDQSYTSTEKKIHIMKTPNIKRTKAWTCWNPRT</sequence>
<dbReference type="GO" id="GO:0005884">
    <property type="term" value="C:actin filament"/>
    <property type="evidence" value="ECO:0007669"/>
    <property type="project" value="TreeGrafter"/>
</dbReference>
<name>A0A834N8G8_VESVU</name>
<dbReference type="InterPro" id="IPR014767">
    <property type="entry name" value="DAD_dom"/>
</dbReference>
<evidence type="ECO:0000313" key="8">
    <source>
        <dbReference type="EMBL" id="KAF7398779.1"/>
    </source>
</evidence>
<evidence type="ECO:0000259" key="7">
    <source>
        <dbReference type="PROSITE" id="PS51444"/>
    </source>
</evidence>
<evidence type="ECO:0000256" key="3">
    <source>
        <dbReference type="SAM" id="Coils"/>
    </source>
</evidence>
<dbReference type="PROSITE" id="PS51232">
    <property type="entry name" value="GBD_FH3"/>
    <property type="match status" value="1"/>
</dbReference>
<dbReference type="Gene3D" id="6.10.30.30">
    <property type="match status" value="1"/>
</dbReference>
<dbReference type="PANTHER" id="PTHR45691">
    <property type="entry name" value="PROTEIN DIAPHANOUS"/>
    <property type="match status" value="1"/>
</dbReference>
<feature type="region of interest" description="Disordered" evidence="4">
    <location>
        <begin position="544"/>
        <end position="622"/>
    </location>
</feature>
<dbReference type="InterPro" id="IPR051412">
    <property type="entry name" value="Formin_Homology_Diaphanous_sf"/>
</dbReference>
<gene>
    <name evidence="8" type="ORF">HZH66_006676</name>
</gene>
<dbReference type="SUPFAM" id="SSF48371">
    <property type="entry name" value="ARM repeat"/>
    <property type="match status" value="1"/>
</dbReference>
<dbReference type="InterPro" id="IPR044933">
    <property type="entry name" value="DIA_GBD_sf"/>
</dbReference>
<comment type="caution">
    <text evidence="8">The sequence shown here is derived from an EMBL/GenBank/DDBJ whole genome shotgun (WGS) entry which is preliminary data.</text>
</comment>
<dbReference type="InterPro" id="IPR015425">
    <property type="entry name" value="FH2_Formin"/>
</dbReference>
<evidence type="ECO:0008006" key="10">
    <source>
        <dbReference type="Google" id="ProtNLM"/>
    </source>
</evidence>
<proteinExistence type="inferred from homology"/>
<evidence type="ECO:0000259" key="5">
    <source>
        <dbReference type="PROSITE" id="PS51231"/>
    </source>
</evidence>
<dbReference type="InterPro" id="IPR011989">
    <property type="entry name" value="ARM-like"/>
</dbReference>
<dbReference type="InterPro" id="IPR014768">
    <property type="entry name" value="GBD/FH3_dom"/>
</dbReference>
<dbReference type="SMART" id="SM00498">
    <property type="entry name" value="FH2"/>
    <property type="match status" value="1"/>
</dbReference>
<dbReference type="Gene3D" id="1.20.58.2220">
    <property type="entry name" value="Formin, FH2 domain"/>
    <property type="match status" value="1"/>
</dbReference>
<evidence type="ECO:0000256" key="2">
    <source>
        <dbReference type="ARBA" id="ARBA00023054"/>
    </source>
</evidence>
<evidence type="ECO:0000313" key="9">
    <source>
        <dbReference type="Proteomes" id="UP000614350"/>
    </source>
</evidence>
<dbReference type="Gene3D" id="1.10.238.150">
    <property type="entry name" value="Formin, FH3 diaphanous domain"/>
    <property type="match status" value="1"/>
</dbReference>
<dbReference type="InterPro" id="IPR016024">
    <property type="entry name" value="ARM-type_fold"/>
</dbReference>
<feature type="domain" description="GBD/FH3" evidence="6">
    <location>
        <begin position="124"/>
        <end position="481"/>
    </location>
</feature>
<reference evidence="8" key="1">
    <citation type="journal article" date="2020" name="G3 (Bethesda)">
        <title>High-Quality Assemblies for Three Invasive Social Wasps from the &lt;i&gt;Vespula&lt;/i&gt; Genus.</title>
        <authorList>
            <person name="Harrop T.W.R."/>
            <person name="Guhlin J."/>
            <person name="McLaughlin G.M."/>
            <person name="Permina E."/>
            <person name="Stockwell P."/>
            <person name="Gilligan J."/>
            <person name="Le Lec M.F."/>
            <person name="Gruber M.A.M."/>
            <person name="Quinn O."/>
            <person name="Lovegrove M."/>
            <person name="Duncan E.J."/>
            <person name="Remnant E.J."/>
            <person name="Van Eeckhoven J."/>
            <person name="Graham B."/>
            <person name="Knapp R.A."/>
            <person name="Langford K.W."/>
            <person name="Kronenberg Z."/>
            <person name="Press M.O."/>
            <person name="Eacker S.M."/>
            <person name="Wilson-Rankin E.E."/>
            <person name="Purcell J."/>
            <person name="Lester P.J."/>
            <person name="Dearden P.K."/>
        </authorList>
    </citation>
    <scope>NUCLEOTIDE SEQUENCE</scope>
    <source>
        <strain evidence="8">Marl-1</strain>
    </source>
</reference>
<feature type="domain" description="FH2" evidence="7">
    <location>
        <begin position="654"/>
        <end position="1054"/>
    </location>
</feature>
<feature type="region of interest" description="Disordered" evidence="4">
    <location>
        <begin position="86"/>
        <end position="115"/>
    </location>
</feature>